<reference evidence="1 2" key="1">
    <citation type="submission" date="2023-01" db="EMBL/GenBank/DDBJ databases">
        <title>Vibrio sp. KJ40-1 sp.nov, isolated from marine algae.</title>
        <authorList>
            <person name="Butt M."/>
            <person name="Kim J.M.J."/>
            <person name="Jeon C.O.C."/>
        </authorList>
    </citation>
    <scope>NUCLEOTIDE SEQUENCE [LARGE SCALE GENOMIC DNA]</scope>
    <source>
        <strain evidence="1 2">KJ40-1</strain>
    </source>
</reference>
<name>A0ABT4YPM1_9VIBR</name>
<dbReference type="Proteomes" id="UP001210678">
    <property type="component" value="Unassembled WGS sequence"/>
</dbReference>
<dbReference type="InterPro" id="IPR010583">
    <property type="entry name" value="MipA"/>
</dbReference>
<gene>
    <name evidence="1" type="ORF">PGX00_07425</name>
</gene>
<protein>
    <submittedName>
        <fullName evidence="1">MipA/OmpV family protein</fullName>
    </submittedName>
</protein>
<proteinExistence type="predicted"/>
<organism evidence="1 2">
    <name type="scientific">Vibrio algarum</name>
    <dbReference type="NCBI Taxonomy" id="3020714"/>
    <lineage>
        <taxon>Bacteria</taxon>
        <taxon>Pseudomonadati</taxon>
        <taxon>Pseudomonadota</taxon>
        <taxon>Gammaproteobacteria</taxon>
        <taxon>Vibrionales</taxon>
        <taxon>Vibrionaceae</taxon>
        <taxon>Vibrio</taxon>
    </lineage>
</organism>
<sequence length="449" mass="50874">MFLYNLARNNIDLITGFVMPLVLLVCLLFSTSVFAANSEQEWGIAGVIRSATVPFINEHGDDYVNSFVPMLFFQGETFYLDGLEGGAKLYTHPELDYNVFALLRSRFVDIPRFLQNEAGGDSADFGFQVQVPTNDHWDIEVELMSDSDYYLHSNLVFSGDYTFGDWQLEPQITFRLKSQEFNSQYYAFESVTGESINGGLDVTATVRGKYHVVSNLYLLGSVGATYLDSSAYDAAVIDERWQGEVYAGIAFFNDKNTPKRESLSISPYLRLAYGWATPSNMGDILFGFESEKDENEGTLSSIFYGYPLTDELFGLDFDIYLTPGLVHHWTTDAQGASTEYVVAIKAYYTLDWPTKWRIGVAEGLSYIDRITYVEGKSMTYKGYEPSQLLNYLDVSFDVNLGDLFSKRDWNNLWLGYSLHHRSAIFESSSQFGRIKGGSNYNTVYLQVDF</sequence>
<evidence type="ECO:0000313" key="2">
    <source>
        <dbReference type="Proteomes" id="UP001210678"/>
    </source>
</evidence>
<evidence type="ECO:0000313" key="1">
    <source>
        <dbReference type="EMBL" id="MDB1123499.1"/>
    </source>
</evidence>
<dbReference type="Pfam" id="PF06629">
    <property type="entry name" value="MipA"/>
    <property type="match status" value="1"/>
</dbReference>
<dbReference type="EMBL" id="JAQLOI010000001">
    <property type="protein sequence ID" value="MDB1123499.1"/>
    <property type="molecule type" value="Genomic_DNA"/>
</dbReference>
<accession>A0ABT4YPM1</accession>
<comment type="caution">
    <text evidence="1">The sequence shown here is derived from an EMBL/GenBank/DDBJ whole genome shotgun (WGS) entry which is preliminary data.</text>
</comment>
<keyword evidence="2" id="KW-1185">Reference proteome</keyword>